<dbReference type="HOGENOM" id="CLU_1387480_0_0_1"/>
<feature type="coiled-coil region" evidence="1">
    <location>
        <begin position="44"/>
        <end position="71"/>
    </location>
</feature>
<evidence type="ECO:0000256" key="1">
    <source>
        <dbReference type="SAM" id="Coils"/>
    </source>
</evidence>
<reference evidence="5" key="3">
    <citation type="submission" date="2016-03" db="UniProtKB">
        <authorList>
            <consortium name="EnsemblProtists"/>
        </authorList>
    </citation>
    <scope>IDENTIFICATION</scope>
</reference>
<dbReference type="GeneID" id="17288114"/>
<keyword evidence="6" id="KW-1185">Reference proteome</keyword>
<sequence>MGLFTSGTRWIVGALAGGAGFLLWTGLDRFAPGAESLLGLDSLSRDSSSRYNELERQIAILQEQLHEVAEISNRRGMATLALVRVAFHLVVFGMASWRIHRVKDGCKSLKKRVSAMLDMLDGLGMKWLPSMFRLEAEGRRSNGGERPGDTTASKAEESEGRDSSFERSEMYRDRVMQLAADMEARVRTDGCKGVQPS</sequence>
<keyword evidence="3" id="KW-1133">Transmembrane helix</keyword>
<name>L1I5N6_GUITC</name>
<reference evidence="6" key="2">
    <citation type="submission" date="2012-11" db="EMBL/GenBank/DDBJ databases">
        <authorList>
            <person name="Kuo A."/>
            <person name="Curtis B.A."/>
            <person name="Tanifuji G."/>
            <person name="Burki F."/>
            <person name="Gruber A."/>
            <person name="Irimia M."/>
            <person name="Maruyama S."/>
            <person name="Arias M.C."/>
            <person name="Ball S.G."/>
            <person name="Gile G.H."/>
            <person name="Hirakawa Y."/>
            <person name="Hopkins J.F."/>
            <person name="Rensing S.A."/>
            <person name="Schmutz J."/>
            <person name="Symeonidi A."/>
            <person name="Elias M."/>
            <person name="Eveleigh R.J."/>
            <person name="Herman E.K."/>
            <person name="Klute M.J."/>
            <person name="Nakayama T."/>
            <person name="Obornik M."/>
            <person name="Reyes-Prieto A."/>
            <person name="Armbrust E.V."/>
            <person name="Aves S.J."/>
            <person name="Beiko R.G."/>
            <person name="Coutinho P."/>
            <person name="Dacks J.B."/>
            <person name="Durnford D.G."/>
            <person name="Fast N.M."/>
            <person name="Green B.R."/>
            <person name="Grisdale C."/>
            <person name="Hempe F."/>
            <person name="Henrissat B."/>
            <person name="Hoppner M.P."/>
            <person name="Ishida K.-I."/>
            <person name="Kim E."/>
            <person name="Koreny L."/>
            <person name="Kroth P.G."/>
            <person name="Liu Y."/>
            <person name="Malik S.-B."/>
            <person name="Maier U.G."/>
            <person name="McRose D."/>
            <person name="Mock T."/>
            <person name="Neilson J.A."/>
            <person name="Onodera N.T."/>
            <person name="Poole A.M."/>
            <person name="Pritham E.J."/>
            <person name="Richards T.A."/>
            <person name="Rocap G."/>
            <person name="Roy S.W."/>
            <person name="Sarai C."/>
            <person name="Schaack S."/>
            <person name="Shirato S."/>
            <person name="Slamovits C.H."/>
            <person name="Spencer D.F."/>
            <person name="Suzuki S."/>
            <person name="Worden A.Z."/>
            <person name="Zauner S."/>
            <person name="Barry K."/>
            <person name="Bell C."/>
            <person name="Bharti A.K."/>
            <person name="Crow J.A."/>
            <person name="Grimwood J."/>
            <person name="Kramer R."/>
            <person name="Lindquist E."/>
            <person name="Lucas S."/>
            <person name="Salamov A."/>
            <person name="McFadden G.I."/>
            <person name="Lane C.E."/>
            <person name="Keeling P.J."/>
            <person name="Gray M.W."/>
            <person name="Grigoriev I.V."/>
            <person name="Archibald J.M."/>
        </authorList>
    </citation>
    <scope>NUCLEOTIDE SEQUENCE</scope>
    <source>
        <strain evidence="6">CCMP2712</strain>
    </source>
</reference>
<feature type="non-terminal residue" evidence="4">
    <location>
        <position position="1"/>
    </location>
</feature>
<feature type="region of interest" description="Disordered" evidence="2">
    <location>
        <begin position="138"/>
        <end position="170"/>
    </location>
</feature>
<gene>
    <name evidence="4" type="ORF">GUITHDRAFT_156610</name>
</gene>
<dbReference type="AlphaFoldDB" id="L1I5N6"/>
<evidence type="ECO:0000256" key="2">
    <source>
        <dbReference type="SAM" id="MobiDB-lite"/>
    </source>
</evidence>
<dbReference type="PaxDb" id="55529-EKX31387"/>
<reference evidence="4 6" key="1">
    <citation type="journal article" date="2012" name="Nature">
        <title>Algal genomes reveal evolutionary mosaicism and the fate of nucleomorphs.</title>
        <authorList>
            <consortium name="DOE Joint Genome Institute"/>
            <person name="Curtis B.A."/>
            <person name="Tanifuji G."/>
            <person name="Burki F."/>
            <person name="Gruber A."/>
            <person name="Irimia M."/>
            <person name="Maruyama S."/>
            <person name="Arias M.C."/>
            <person name="Ball S.G."/>
            <person name="Gile G.H."/>
            <person name="Hirakawa Y."/>
            <person name="Hopkins J.F."/>
            <person name="Kuo A."/>
            <person name="Rensing S.A."/>
            <person name="Schmutz J."/>
            <person name="Symeonidi A."/>
            <person name="Elias M."/>
            <person name="Eveleigh R.J."/>
            <person name="Herman E.K."/>
            <person name="Klute M.J."/>
            <person name="Nakayama T."/>
            <person name="Obornik M."/>
            <person name="Reyes-Prieto A."/>
            <person name="Armbrust E.V."/>
            <person name="Aves S.J."/>
            <person name="Beiko R.G."/>
            <person name="Coutinho P."/>
            <person name="Dacks J.B."/>
            <person name="Durnford D.G."/>
            <person name="Fast N.M."/>
            <person name="Green B.R."/>
            <person name="Grisdale C.J."/>
            <person name="Hempel F."/>
            <person name="Henrissat B."/>
            <person name="Hoppner M.P."/>
            <person name="Ishida K."/>
            <person name="Kim E."/>
            <person name="Koreny L."/>
            <person name="Kroth P.G."/>
            <person name="Liu Y."/>
            <person name="Malik S.B."/>
            <person name="Maier U.G."/>
            <person name="McRose D."/>
            <person name="Mock T."/>
            <person name="Neilson J.A."/>
            <person name="Onodera N.T."/>
            <person name="Poole A.M."/>
            <person name="Pritham E.J."/>
            <person name="Richards T.A."/>
            <person name="Rocap G."/>
            <person name="Roy S.W."/>
            <person name="Sarai C."/>
            <person name="Schaack S."/>
            <person name="Shirato S."/>
            <person name="Slamovits C.H."/>
            <person name="Spencer D.F."/>
            <person name="Suzuki S."/>
            <person name="Worden A.Z."/>
            <person name="Zauner S."/>
            <person name="Barry K."/>
            <person name="Bell C."/>
            <person name="Bharti A.K."/>
            <person name="Crow J.A."/>
            <person name="Grimwood J."/>
            <person name="Kramer R."/>
            <person name="Lindquist E."/>
            <person name="Lucas S."/>
            <person name="Salamov A."/>
            <person name="McFadden G.I."/>
            <person name="Lane C.E."/>
            <person name="Keeling P.J."/>
            <person name="Gray M.W."/>
            <person name="Grigoriev I.V."/>
            <person name="Archibald J.M."/>
        </authorList>
    </citation>
    <scope>NUCLEOTIDE SEQUENCE</scope>
    <source>
        <strain evidence="4 6">CCMP2712</strain>
    </source>
</reference>
<dbReference type="EnsemblProtists" id="EKX31387">
    <property type="protein sequence ID" value="EKX31387"/>
    <property type="gene ID" value="GUITHDRAFT_156610"/>
</dbReference>
<evidence type="ECO:0000313" key="5">
    <source>
        <dbReference type="EnsemblProtists" id="EKX31387"/>
    </source>
</evidence>
<keyword evidence="1" id="KW-0175">Coiled coil</keyword>
<dbReference type="Proteomes" id="UP000011087">
    <property type="component" value="Unassembled WGS sequence"/>
</dbReference>
<proteinExistence type="predicted"/>
<dbReference type="RefSeq" id="XP_005818367.1">
    <property type="nucleotide sequence ID" value="XM_005818310.1"/>
</dbReference>
<evidence type="ECO:0000313" key="6">
    <source>
        <dbReference type="Proteomes" id="UP000011087"/>
    </source>
</evidence>
<dbReference type="KEGG" id="gtt:GUITHDRAFT_156610"/>
<feature type="transmembrane region" description="Helical" evidence="3">
    <location>
        <begin position="7"/>
        <end position="27"/>
    </location>
</feature>
<feature type="transmembrane region" description="Helical" evidence="3">
    <location>
        <begin position="77"/>
        <end position="97"/>
    </location>
</feature>
<keyword evidence="3" id="KW-0812">Transmembrane</keyword>
<evidence type="ECO:0000313" key="4">
    <source>
        <dbReference type="EMBL" id="EKX31387.1"/>
    </source>
</evidence>
<protein>
    <submittedName>
        <fullName evidence="4 5">Uncharacterized protein</fullName>
    </submittedName>
</protein>
<evidence type="ECO:0000256" key="3">
    <source>
        <dbReference type="SAM" id="Phobius"/>
    </source>
</evidence>
<accession>L1I5N6</accession>
<dbReference type="EMBL" id="JH993289">
    <property type="protein sequence ID" value="EKX31387.1"/>
    <property type="molecule type" value="Genomic_DNA"/>
</dbReference>
<organism evidence="4">
    <name type="scientific">Guillardia theta (strain CCMP2712)</name>
    <name type="common">Cryptophyte</name>
    <dbReference type="NCBI Taxonomy" id="905079"/>
    <lineage>
        <taxon>Eukaryota</taxon>
        <taxon>Cryptophyceae</taxon>
        <taxon>Pyrenomonadales</taxon>
        <taxon>Geminigeraceae</taxon>
        <taxon>Guillardia</taxon>
    </lineage>
</organism>
<keyword evidence="3" id="KW-0472">Membrane</keyword>